<accession>A0A2S4ZZU9</accession>
<reference evidence="2 3" key="1">
    <citation type="submission" date="2018-01" db="EMBL/GenBank/DDBJ databases">
        <authorList>
            <person name="Gaut B.S."/>
            <person name="Morton B.R."/>
            <person name="Clegg M.T."/>
            <person name="Duvall M.R."/>
        </authorList>
    </citation>
    <scope>NUCLEOTIDE SEQUENCE [LARGE SCALE GENOMIC DNA]</scope>
    <source>
        <strain evidence="2 3">HR-AV</strain>
    </source>
</reference>
<protein>
    <submittedName>
        <fullName evidence="2">Alpha/beta hydrolase</fullName>
    </submittedName>
</protein>
<sequence>MANTYAPKLTNTRGHSVQINNIEMYYEEYGVGTPLLLLHGFGGCSQNWHPFTAELSKHYRLIVVDLRGHGHSTNPENKFTHREAANDVFLLLEKLGIDHFSAMGMSTGGMTLLHMATSQPQRIDSMVLISATTHFPDQARAIMRRSTFNTMPQEVREMYRECAKRGDEQIRQLITQFNAFHQNYDDMNFTAQSLTTITARTLVVHGDRDNFFPVDIAENICSNILNATLWIIPNGDHVPIYDSKVPFTSTALRFLEQKNSISIN</sequence>
<evidence type="ECO:0000259" key="1">
    <source>
        <dbReference type="Pfam" id="PF00561"/>
    </source>
</evidence>
<dbReference type="SUPFAM" id="SSF53474">
    <property type="entry name" value="alpha/beta-Hydrolases"/>
    <property type="match status" value="1"/>
</dbReference>
<dbReference type="RefSeq" id="WP_103789783.1">
    <property type="nucleotide sequence ID" value="NZ_PQVF01000009.1"/>
</dbReference>
<dbReference type="PANTHER" id="PTHR43433:SF5">
    <property type="entry name" value="AB HYDROLASE-1 DOMAIN-CONTAINING PROTEIN"/>
    <property type="match status" value="1"/>
</dbReference>
<dbReference type="Gene3D" id="3.40.50.1820">
    <property type="entry name" value="alpha/beta hydrolase"/>
    <property type="match status" value="1"/>
</dbReference>
<feature type="domain" description="AB hydrolase-1" evidence="1">
    <location>
        <begin position="34"/>
        <end position="153"/>
    </location>
</feature>
<dbReference type="Proteomes" id="UP000236893">
    <property type="component" value="Unassembled WGS sequence"/>
</dbReference>
<organism evidence="2 3">
    <name type="scientific">Solitalea longa</name>
    <dbReference type="NCBI Taxonomy" id="2079460"/>
    <lineage>
        <taxon>Bacteria</taxon>
        <taxon>Pseudomonadati</taxon>
        <taxon>Bacteroidota</taxon>
        <taxon>Sphingobacteriia</taxon>
        <taxon>Sphingobacteriales</taxon>
        <taxon>Sphingobacteriaceae</taxon>
        <taxon>Solitalea</taxon>
    </lineage>
</organism>
<dbReference type="GO" id="GO:0016787">
    <property type="term" value="F:hydrolase activity"/>
    <property type="evidence" value="ECO:0007669"/>
    <property type="project" value="UniProtKB-KW"/>
</dbReference>
<evidence type="ECO:0000313" key="3">
    <source>
        <dbReference type="Proteomes" id="UP000236893"/>
    </source>
</evidence>
<dbReference type="InterPro" id="IPR050471">
    <property type="entry name" value="AB_hydrolase"/>
</dbReference>
<proteinExistence type="predicted"/>
<dbReference type="PANTHER" id="PTHR43433">
    <property type="entry name" value="HYDROLASE, ALPHA/BETA FOLD FAMILY PROTEIN"/>
    <property type="match status" value="1"/>
</dbReference>
<gene>
    <name evidence="2" type="ORF">C3K47_14065</name>
</gene>
<dbReference type="Pfam" id="PF00561">
    <property type="entry name" value="Abhydrolase_1"/>
    <property type="match status" value="1"/>
</dbReference>
<dbReference type="InterPro" id="IPR000073">
    <property type="entry name" value="AB_hydrolase_1"/>
</dbReference>
<dbReference type="OrthoDB" id="2247630at2"/>
<dbReference type="PRINTS" id="PR00111">
    <property type="entry name" value="ABHYDROLASE"/>
</dbReference>
<dbReference type="EMBL" id="PQVF01000009">
    <property type="protein sequence ID" value="POY35870.1"/>
    <property type="molecule type" value="Genomic_DNA"/>
</dbReference>
<comment type="caution">
    <text evidence="2">The sequence shown here is derived from an EMBL/GenBank/DDBJ whole genome shotgun (WGS) entry which is preliminary data.</text>
</comment>
<dbReference type="InterPro" id="IPR029058">
    <property type="entry name" value="AB_hydrolase_fold"/>
</dbReference>
<keyword evidence="2" id="KW-0378">Hydrolase</keyword>
<name>A0A2S4ZZU9_9SPHI</name>
<keyword evidence="3" id="KW-1185">Reference proteome</keyword>
<evidence type="ECO:0000313" key="2">
    <source>
        <dbReference type="EMBL" id="POY35870.1"/>
    </source>
</evidence>
<dbReference type="AlphaFoldDB" id="A0A2S4ZZU9"/>